<proteinExistence type="predicted"/>
<organism evidence="2 3">
    <name type="scientific">Jimgerdemannia flammicorona</name>
    <dbReference type="NCBI Taxonomy" id="994334"/>
    <lineage>
        <taxon>Eukaryota</taxon>
        <taxon>Fungi</taxon>
        <taxon>Fungi incertae sedis</taxon>
        <taxon>Mucoromycota</taxon>
        <taxon>Mucoromycotina</taxon>
        <taxon>Endogonomycetes</taxon>
        <taxon>Endogonales</taxon>
        <taxon>Endogonaceae</taxon>
        <taxon>Jimgerdemannia</taxon>
    </lineage>
</organism>
<feature type="region of interest" description="Disordered" evidence="1">
    <location>
        <begin position="1"/>
        <end position="60"/>
    </location>
</feature>
<dbReference type="AlphaFoldDB" id="A0A432ZZB9"/>
<reference evidence="2 3" key="1">
    <citation type="journal article" date="2018" name="New Phytol.">
        <title>Phylogenomics of Endogonaceae and evolution of mycorrhizas within Mucoromycota.</title>
        <authorList>
            <person name="Chang Y."/>
            <person name="Desiro A."/>
            <person name="Na H."/>
            <person name="Sandor L."/>
            <person name="Lipzen A."/>
            <person name="Clum A."/>
            <person name="Barry K."/>
            <person name="Grigoriev I.V."/>
            <person name="Martin F.M."/>
            <person name="Stajich J.E."/>
            <person name="Smith M.E."/>
            <person name="Bonito G."/>
            <person name="Spatafora J.W."/>
        </authorList>
    </citation>
    <scope>NUCLEOTIDE SEQUENCE [LARGE SCALE GENOMIC DNA]</scope>
    <source>
        <strain evidence="2 3">GMNB39</strain>
    </source>
</reference>
<keyword evidence="3" id="KW-1185">Reference proteome</keyword>
<protein>
    <submittedName>
        <fullName evidence="2">Uncharacterized protein</fullName>
    </submittedName>
</protein>
<feature type="compositionally biased region" description="Basic and acidic residues" evidence="1">
    <location>
        <begin position="20"/>
        <end position="34"/>
    </location>
</feature>
<sequence>MGSRLRRSTVNPSQGQATPRLKEHERTIQDREKSQTNITTGKRKRRRHLPPNIRNYSPFSKSTFSRIRNWTTRL</sequence>
<gene>
    <name evidence="2" type="ORF">BC936DRAFT_143489</name>
</gene>
<dbReference type="Proteomes" id="UP000268093">
    <property type="component" value="Unassembled WGS sequence"/>
</dbReference>
<name>A0A432ZZB9_9FUNG</name>
<dbReference type="EMBL" id="RBNI01027090">
    <property type="protein sequence ID" value="RUO95663.1"/>
    <property type="molecule type" value="Genomic_DNA"/>
</dbReference>
<evidence type="ECO:0000256" key="1">
    <source>
        <dbReference type="SAM" id="MobiDB-lite"/>
    </source>
</evidence>
<feature type="compositionally biased region" description="Polar residues" evidence="1">
    <location>
        <begin position="8"/>
        <end position="17"/>
    </location>
</feature>
<evidence type="ECO:0000313" key="2">
    <source>
        <dbReference type="EMBL" id="RUO95663.1"/>
    </source>
</evidence>
<accession>A0A432ZZB9</accession>
<evidence type="ECO:0000313" key="3">
    <source>
        <dbReference type="Proteomes" id="UP000268093"/>
    </source>
</evidence>
<comment type="caution">
    <text evidence="2">The sequence shown here is derived from an EMBL/GenBank/DDBJ whole genome shotgun (WGS) entry which is preliminary data.</text>
</comment>